<dbReference type="RefSeq" id="WP_349243143.1">
    <property type="nucleotide sequence ID" value="NZ_JASCXX010000002.1"/>
</dbReference>
<dbReference type="Gene3D" id="3.90.1150.10">
    <property type="entry name" value="Aspartate Aminotransferase, domain 1"/>
    <property type="match status" value="1"/>
</dbReference>
<dbReference type="GO" id="GO:0008483">
    <property type="term" value="F:transaminase activity"/>
    <property type="evidence" value="ECO:0007669"/>
    <property type="project" value="UniProtKB-KW"/>
</dbReference>
<evidence type="ECO:0000256" key="3">
    <source>
        <dbReference type="ARBA" id="ARBA00022679"/>
    </source>
</evidence>
<dbReference type="GO" id="GO:0030170">
    <property type="term" value="F:pyridoxal phosphate binding"/>
    <property type="evidence" value="ECO:0007669"/>
    <property type="project" value="InterPro"/>
</dbReference>
<comment type="caution">
    <text evidence="5">The sequence shown here is derived from an EMBL/GenBank/DDBJ whole genome shotgun (WGS) entry which is preliminary data.</text>
</comment>
<dbReference type="Gene3D" id="3.40.640.10">
    <property type="entry name" value="Type I PLP-dependent aspartate aminotransferase-like (Major domain)"/>
    <property type="match status" value="1"/>
</dbReference>
<keyword evidence="2 5" id="KW-0032">Aminotransferase</keyword>
<dbReference type="InterPro" id="IPR004839">
    <property type="entry name" value="Aminotransferase_I/II_large"/>
</dbReference>
<dbReference type="InterPro" id="IPR015421">
    <property type="entry name" value="PyrdxlP-dep_Trfase_major"/>
</dbReference>
<keyword evidence="3" id="KW-0808">Transferase</keyword>
<feature type="domain" description="Aminotransferase class I/classII large" evidence="4">
    <location>
        <begin position="40"/>
        <end position="393"/>
    </location>
</feature>
<accession>A0AAW6TV17</accession>
<dbReference type="InterPro" id="IPR015422">
    <property type="entry name" value="PyrdxlP-dep_Trfase_small"/>
</dbReference>
<evidence type="ECO:0000313" key="5">
    <source>
        <dbReference type="EMBL" id="MDI6447731.1"/>
    </source>
</evidence>
<dbReference type="CDD" id="cd00609">
    <property type="entry name" value="AAT_like"/>
    <property type="match status" value="1"/>
</dbReference>
<name>A0AAW6TV17_9BACT</name>
<dbReference type="InterPro" id="IPR015424">
    <property type="entry name" value="PyrdxlP-dep_Trfase"/>
</dbReference>
<dbReference type="AlphaFoldDB" id="A0AAW6TV17"/>
<gene>
    <name evidence="5" type="ORF">QJ522_01650</name>
</gene>
<comment type="cofactor">
    <cofactor evidence="1">
        <name>pyridoxal 5'-phosphate</name>
        <dbReference type="ChEBI" id="CHEBI:597326"/>
    </cofactor>
</comment>
<evidence type="ECO:0000256" key="2">
    <source>
        <dbReference type="ARBA" id="ARBA00022576"/>
    </source>
</evidence>
<dbReference type="Pfam" id="PF00155">
    <property type="entry name" value="Aminotran_1_2"/>
    <property type="match status" value="1"/>
</dbReference>
<organism evidence="5 6">
    <name type="scientific">Anaerobaca lacustris</name>
    <dbReference type="NCBI Taxonomy" id="3044600"/>
    <lineage>
        <taxon>Bacteria</taxon>
        <taxon>Pseudomonadati</taxon>
        <taxon>Planctomycetota</taxon>
        <taxon>Phycisphaerae</taxon>
        <taxon>Sedimentisphaerales</taxon>
        <taxon>Anaerobacaceae</taxon>
        <taxon>Anaerobaca</taxon>
    </lineage>
</organism>
<reference evidence="5" key="1">
    <citation type="submission" date="2023-05" db="EMBL/GenBank/DDBJ databases">
        <title>Anaerotaeda fermentans gen. nov., sp. nov., a novel anaerobic planctomycete of the new family within the order Sedimentisphaerales isolated from Taman Peninsula, Russia.</title>
        <authorList>
            <person name="Khomyakova M.A."/>
            <person name="Merkel A.Y."/>
            <person name="Slobodkin A.I."/>
        </authorList>
    </citation>
    <scope>NUCLEOTIDE SEQUENCE</scope>
    <source>
        <strain evidence="5">M17dextr</strain>
    </source>
</reference>
<dbReference type="SUPFAM" id="SSF53383">
    <property type="entry name" value="PLP-dependent transferases"/>
    <property type="match status" value="1"/>
</dbReference>
<dbReference type="PANTHER" id="PTHR42832">
    <property type="entry name" value="AMINO ACID AMINOTRANSFERASE"/>
    <property type="match status" value="1"/>
</dbReference>
<dbReference type="InterPro" id="IPR050881">
    <property type="entry name" value="LL-DAP_aminotransferase"/>
</dbReference>
<evidence type="ECO:0000313" key="6">
    <source>
        <dbReference type="Proteomes" id="UP001431776"/>
    </source>
</evidence>
<sequence>MPSNNTEYTIEPATRITRLPPYLFGRLNALKLAKRQQGADIIDLGMGNPQDPAPPLVIEKLCEAARDPRNHRYSASKGIKGLRIEMAKKYARKWNVDLDWEHEVLACIGSKEGFSHLCLAMLGPGDTAIVPDPAFPIHNYGVVLAGGNVITVPLGNDQKFLDTIAMVSEHLFPKPKLLILNYPHNPTTMTVDEGFFETVVDLAKRFKFTVIHDFAYGETVFDGYKAPSFLSAKGAKDVGVEFTTMSKPYNMAGFRVGFVAGNRQMIDYLATIKGYYDYGIFQAVQIAGIIAMRHCEDTIVAQNEIYRLRRDVVCEALERIGWSVEKPRAGMFVWTRVPDEHLRGKGTIDFAMDLMEHAEVAISPGGAFGENGEGYFRIALVENEQRLRQAIRNISRFLQEKPIRKAKAPK</sequence>
<keyword evidence="6" id="KW-1185">Reference proteome</keyword>
<proteinExistence type="predicted"/>
<protein>
    <submittedName>
        <fullName evidence="5">Aminotransferase class I/II-fold pyridoxal phosphate-dependent enzyme</fullName>
    </submittedName>
</protein>
<evidence type="ECO:0000256" key="1">
    <source>
        <dbReference type="ARBA" id="ARBA00001933"/>
    </source>
</evidence>
<dbReference type="Proteomes" id="UP001431776">
    <property type="component" value="Unassembled WGS sequence"/>
</dbReference>
<evidence type="ECO:0000259" key="4">
    <source>
        <dbReference type="Pfam" id="PF00155"/>
    </source>
</evidence>
<dbReference type="EMBL" id="JASCXX010000002">
    <property type="protein sequence ID" value="MDI6447731.1"/>
    <property type="molecule type" value="Genomic_DNA"/>
</dbReference>
<dbReference type="PANTHER" id="PTHR42832:SF1">
    <property type="entry name" value="GLUTAMATE-PYRUVATE AMINOTRANSFERASE ALAC"/>
    <property type="match status" value="1"/>
</dbReference>